<dbReference type="GO" id="GO:0022857">
    <property type="term" value="F:transmembrane transporter activity"/>
    <property type="evidence" value="ECO:0007669"/>
    <property type="project" value="InterPro"/>
</dbReference>
<protein>
    <submittedName>
        <fullName evidence="8">Efflux RND transporter periplasmic adaptor subunit</fullName>
    </submittedName>
</protein>
<dbReference type="Proteomes" id="UP000257039">
    <property type="component" value="Unassembled WGS sequence"/>
</dbReference>
<evidence type="ECO:0000259" key="7">
    <source>
        <dbReference type="Pfam" id="PF25967"/>
    </source>
</evidence>
<dbReference type="AlphaFoldDB" id="A0A4P9VSJ6"/>
<dbReference type="Pfam" id="PF25917">
    <property type="entry name" value="BSH_RND"/>
    <property type="match status" value="1"/>
</dbReference>
<dbReference type="Pfam" id="PF25876">
    <property type="entry name" value="HH_MFP_RND"/>
    <property type="match status" value="1"/>
</dbReference>
<keyword evidence="3" id="KW-0175">Coiled coil</keyword>
<dbReference type="GO" id="GO:0005886">
    <property type="term" value="C:plasma membrane"/>
    <property type="evidence" value="ECO:0007669"/>
    <property type="project" value="UniProtKB-SubCell"/>
</dbReference>
<gene>
    <name evidence="8" type="ORF">B9G39_03605</name>
</gene>
<dbReference type="PANTHER" id="PTHR30158:SF3">
    <property type="entry name" value="MULTIDRUG EFFLUX PUMP SUBUNIT ACRA-RELATED"/>
    <property type="match status" value="1"/>
</dbReference>
<evidence type="ECO:0000256" key="1">
    <source>
        <dbReference type="ARBA" id="ARBA00004519"/>
    </source>
</evidence>
<reference evidence="8 9" key="1">
    <citation type="submission" date="2017-04" db="EMBL/GenBank/DDBJ databases">
        <title>Draft genome sequence of Zooshikella ganghwensis VG4 isolated from Red Sea sediments.</title>
        <authorList>
            <person name="Rehman Z."/>
            <person name="Alam I."/>
            <person name="Kamau A."/>
            <person name="Bajic V."/>
            <person name="Leiknes T."/>
        </authorList>
    </citation>
    <scope>NUCLEOTIDE SEQUENCE [LARGE SCALE GENOMIC DNA]</scope>
    <source>
        <strain evidence="8 9">VG4</strain>
    </source>
</reference>
<evidence type="ECO:0000256" key="3">
    <source>
        <dbReference type="SAM" id="Coils"/>
    </source>
</evidence>
<dbReference type="Gene3D" id="1.10.287.470">
    <property type="entry name" value="Helix hairpin bin"/>
    <property type="match status" value="1"/>
</dbReference>
<feature type="domain" description="Multidrug resistance protein MdtA-like C-terminal permuted SH3" evidence="7">
    <location>
        <begin position="270"/>
        <end position="332"/>
    </location>
</feature>
<dbReference type="InterPro" id="IPR058627">
    <property type="entry name" value="MdtA-like_C"/>
</dbReference>
<dbReference type="InterPro" id="IPR006143">
    <property type="entry name" value="RND_pump_MFP"/>
</dbReference>
<dbReference type="EMBL" id="NDXW01000001">
    <property type="protein sequence ID" value="RDH46628.1"/>
    <property type="molecule type" value="Genomic_DNA"/>
</dbReference>
<accession>A0A4P9VSJ6</accession>
<dbReference type="InterPro" id="IPR058624">
    <property type="entry name" value="MdtA-like_HH"/>
</dbReference>
<comment type="caution">
    <text evidence="8">The sequence shown here is derived from an EMBL/GenBank/DDBJ whole genome shotgun (WGS) entry which is preliminary data.</text>
</comment>
<dbReference type="InterPro" id="IPR058626">
    <property type="entry name" value="MdtA-like_b-barrel"/>
</dbReference>
<evidence type="ECO:0000313" key="8">
    <source>
        <dbReference type="EMBL" id="RDH46628.1"/>
    </source>
</evidence>
<name>A0A4P9VSJ6_9GAMM</name>
<feature type="coiled-coil region" evidence="3">
    <location>
        <begin position="109"/>
        <end position="136"/>
    </location>
</feature>
<sequence>MPTTEVSVVTLKAQTFPVTVELPGRTQAYQTSDVRPQVSGILQKRLFTEGQNVEAGQVLYQIDPASYQASFDNAQAELAQAKAAVQSAKPKAERYQRLVKQGAVSKQDKDEAVATLREAEAAVVAAEAKLQSAKINLEYAQIKAPISGRIGKSSATPGALVTADQAAALTTINQLDPINVDLSFASVDGLKLQRQLDSGKLKKTDGKVQVKLKLEDGSDYSEEGSLEFIGNAVDETTGTVELRAIFKNAQYRLLPGMYVNATLYVGTDEQAILIPQQAVTRNSKGEATVWVVADDNTVKQRVITTSKAVKDQWLISSGLNVGERIVVEGVQKIRTGQTVKTVAFKQDDIEVAESVSTDTTSSKDQLAN</sequence>
<dbReference type="Gene3D" id="2.40.30.170">
    <property type="match status" value="1"/>
</dbReference>
<evidence type="ECO:0000259" key="4">
    <source>
        <dbReference type="Pfam" id="PF25876"/>
    </source>
</evidence>
<dbReference type="InterPro" id="IPR058625">
    <property type="entry name" value="MdtA-like_BSH"/>
</dbReference>
<dbReference type="FunFam" id="2.40.420.20:FF:000001">
    <property type="entry name" value="Efflux RND transporter periplasmic adaptor subunit"/>
    <property type="match status" value="1"/>
</dbReference>
<dbReference type="NCBIfam" id="TIGR01730">
    <property type="entry name" value="RND_mfp"/>
    <property type="match status" value="1"/>
</dbReference>
<evidence type="ECO:0000259" key="5">
    <source>
        <dbReference type="Pfam" id="PF25917"/>
    </source>
</evidence>
<evidence type="ECO:0000313" key="9">
    <source>
        <dbReference type="Proteomes" id="UP000257039"/>
    </source>
</evidence>
<proteinExistence type="inferred from homology"/>
<comment type="subcellular location">
    <subcellularLocation>
        <location evidence="1">Cell inner membrane</location>
        <topology evidence="1">Lipid-anchor</topology>
    </subcellularLocation>
</comment>
<dbReference type="PANTHER" id="PTHR30158">
    <property type="entry name" value="ACRA/E-RELATED COMPONENT OF DRUG EFFLUX TRANSPORTER"/>
    <property type="match status" value="1"/>
</dbReference>
<evidence type="ECO:0000259" key="6">
    <source>
        <dbReference type="Pfam" id="PF25944"/>
    </source>
</evidence>
<dbReference type="SUPFAM" id="SSF111369">
    <property type="entry name" value="HlyD-like secretion proteins"/>
    <property type="match status" value="1"/>
</dbReference>
<feature type="domain" description="Multidrug resistance protein MdtA-like barrel-sandwich hybrid" evidence="5">
    <location>
        <begin position="31"/>
        <end position="172"/>
    </location>
</feature>
<dbReference type="Pfam" id="PF25944">
    <property type="entry name" value="Beta-barrel_RND"/>
    <property type="match status" value="1"/>
</dbReference>
<comment type="similarity">
    <text evidence="2">Belongs to the membrane fusion protein (MFP) (TC 8.A.1) family.</text>
</comment>
<dbReference type="Gene3D" id="2.40.50.100">
    <property type="match status" value="1"/>
</dbReference>
<dbReference type="Pfam" id="PF25967">
    <property type="entry name" value="RND-MFP_C"/>
    <property type="match status" value="1"/>
</dbReference>
<feature type="domain" description="Multidrug resistance protein MdtA-like alpha-helical hairpin" evidence="4">
    <location>
        <begin position="72"/>
        <end position="140"/>
    </location>
</feature>
<dbReference type="Gene3D" id="2.40.420.20">
    <property type="match status" value="1"/>
</dbReference>
<organism evidence="8 9">
    <name type="scientific">Zooshikella ganghwensis</name>
    <dbReference type="NCBI Taxonomy" id="202772"/>
    <lineage>
        <taxon>Bacteria</taxon>
        <taxon>Pseudomonadati</taxon>
        <taxon>Pseudomonadota</taxon>
        <taxon>Gammaproteobacteria</taxon>
        <taxon>Oceanospirillales</taxon>
        <taxon>Zooshikellaceae</taxon>
        <taxon>Zooshikella</taxon>
    </lineage>
</organism>
<feature type="domain" description="Multidrug resistance protein MdtA-like beta-barrel" evidence="6">
    <location>
        <begin position="177"/>
        <end position="266"/>
    </location>
</feature>
<evidence type="ECO:0000256" key="2">
    <source>
        <dbReference type="ARBA" id="ARBA00009477"/>
    </source>
</evidence>
<keyword evidence="9" id="KW-1185">Reference proteome</keyword>
<dbReference type="GO" id="GO:0046677">
    <property type="term" value="P:response to antibiotic"/>
    <property type="evidence" value="ECO:0007669"/>
    <property type="project" value="TreeGrafter"/>
</dbReference>